<dbReference type="EMBL" id="LR586016">
    <property type="protein sequence ID" value="VIP03396.1"/>
    <property type="molecule type" value="Genomic_DNA"/>
</dbReference>
<evidence type="ECO:0000259" key="2">
    <source>
        <dbReference type="Pfam" id="PF07995"/>
    </source>
</evidence>
<dbReference type="Gene3D" id="2.120.10.30">
    <property type="entry name" value="TolB, C-terminal domain"/>
    <property type="match status" value="2"/>
</dbReference>
<dbReference type="PANTHER" id="PTHR19328:SF75">
    <property type="entry name" value="ALDOSE SUGAR DEHYDROGENASE YLII"/>
    <property type="match status" value="1"/>
</dbReference>
<protein>
    <recommendedName>
        <fullName evidence="2">Glucose/Sorbosone dehydrogenase domain-containing protein</fullName>
    </recommendedName>
</protein>
<name>A0A6C2YPK6_9BACT</name>
<proteinExistence type="predicted"/>
<reference evidence="3" key="1">
    <citation type="submission" date="2019-04" db="EMBL/GenBank/DDBJ databases">
        <authorList>
            <consortium name="Science for Life Laboratories"/>
        </authorList>
    </citation>
    <scope>NUCLEOTIDE SEQUENCE</scope>
    <source>
        <strain evidence="3">MBLW1</strain>
    </source>
</reference>
<keyword evidence="4" id="KW-1185">Reference proteome</keyword>
<dbReference type="Pfam" id="PF07995">
    <property type="entry name" value="GSDH"/>
    <property type="match status" value="1"/>
</dbReference>
<evidence type="ECO:0000256" key="1">
    <source>
        <dbReference type="SAM" id="SignalP"/>
    </source>
</evidence>
<evidence type="ECO:0000313" key="4">
    <source>
        <dbReference type="Proteomes" id="UP000464378"/>
    </source>
</evidence>
<dbReference type="AlphaFoldDB" id="A0A6C2YPK6"/>
<dbReference type="InterPro" id="IPR012938">
    <property type="entry name" value="Glc/Sorbosone_DH"/>
</dbReference>
<dbReference type="InterPro" id="IPR011042">
    <property type="entry name" value="6-blade_b-propeller_TolB-like"/>
</dbReference>
<dbReference type="Proteomes" id="UP000464378">
    <property type="component" value="Chromosome"/>
</dbReference>
<dbReference type="RefSeq" id="WP_162658470.1">
    <property type="nucleotide sequence ID" value="NZ_LR593887.1"/>
</dbReference>
<gene>
    <name evidence="3" type="ORF">GMBLW1_05640</name>
</gene>
<dbReference type="InterPro" id="IPR011041">
    <property type="entry name" value="Quinoprot_gluc/sorb_DH_b-prop"/>
</dbReference>
<keyword evidence="1" id="KW-0732">Signal</keyword>
<sequence length="687" mass="75299">MRIWLMLTLLAFGLASDGLAAELPKPLIRGLSNPESVAVGPDRQMYVSIVGGTVDGDGSIARIENGKATTFVSGLNDPKGIAFFQKYLFVTDVTRVLRIDVTAATPKAEVWADADAFPKPPKFLNDVTIDAESGTVFVSDSGDLKGSDGAVYRLTPPMAPKGQAPTGKPKIDLVLDSGKLKELHTPNGLTMDGRSSLLLVDFGSGVLYRIDLNSGNVEKLADGMEGGDGLTWNHHGQLYVSSWKSGKVWGIPRPGMKPILMAEGLKSAADTCLDVTGRLLLVPDMVNGDLYALPAQIPGYEIQYEPLPLKTEVAFPNLKWTGWESETADGRLNPLRPIVLTHFGDGSNQIVVATQHGVVHTFPNDQAATETKILLDIQDRVKYNDNTNEEGLLGLAFHPKYKSNGEVYVFYTPKKENRVNVVSRFKRSAADPMKIDPASEEQLYRFENRLFWNHDGGTIAFGPDGYLYIVHGDGGMGGDPKENAQNLGSPYGKILRIDVNSASNGKKYSVPADNPFVKSAGVLPEIWAYGIRNIWRMSFDRETGKLWAADVGQNLYEEINQIHKGGNYGWNQREAFHPFGPKAVGHNAKMHDPIWEYHHDLGKSITGGSVYRGSRLPELNGYYLYGDYVTMTLWALKLDPKTNRATANRTIANPGKAILSFGEDEPGDVYFLSVSDAAGRGIYRFTK</sequence>
<dbReference type="SUPFAM" id="SSF101898">
    <property type="entry name" value="NHL repeat"/>
    <property type="match status" value="1"/>
</dbReference>
<feature type="domain" description="Glucose/Sorbosone dehydrogenase" evidence="2">
    <location>
        <begin position="337"/>
        <end position="674"/>
    </location>
</feature>
<dbReference type="EMBL" id="LR593887">
    <property type="protein sequence ID" value="VTS04164.1"/>
    <property type="molecule type" value="Genomic_DNA"/>
</dbReference>
<feature type="signal peptide" evidence="1">
    <location>
        <begin position="1"/>
        <end position="20"/>
    </location>
</feature>
<dbReference type="InParanoid" id="A0A6C2YPK6"/>
<accession>A0A6C2YPK6</accession>
<feature type="chain" id="PRO_5033879199" description="Glucose/Sorbosone dehydrogenase domain-containing protein" evidence="1">
    <location>
        <begin position="21"/>
        <end position="687"/>
    </location>
</feature>
<dbReference type="SUPFAM" id="SSF50952">
    <property type="entry name" value="Soluble quinoprotein glucose dehydrogenase"/>
    <property type="match status" value="1"/>
</dbReference>
<dbReference type="PANTHER" id="PTHR19328">
    <property type="entry name" value="HEDGEHOG-INTERACTING PROTEIN"/>
    <property type="match status" value="1"/>
</dbReference>
<evidence type="ECO:0000313" key="3">
    <source>
        <dbReference type="EMBL" id="VIP03396.1"/>
    </source>
</evidence>
<dbReference type="KEGG" id="tim:GMBLW1_05640"/>
<organism evidence="3">
    <name type="scientific">Tuwongella immobilis</name>
    <dbReference type="NCBI Taxonomy" id="692036"/>
    <lineage>
        <taxon>Bacteria</taxon>
        <taxon>Pseudomonadati</taxon>
        <taxon>Planctomycetota</taxon>
        <taxon>Planctomycetia</taxon>
        <taxon>Gemmatales</taxon>
        <taxon>Gemmataceae</taxon>
        <taxon>Tuwongella</taxon>
    </lineage>
</organism>